<gene>
    <name evidence="3" type="ORF">TEA_028471</name>
</gene>
<keyword evidence="1" id="KW-0732">Signal</keyword>
<keyword evidence="4" id="KW-1185">Reference proteome</keyword>
<organism evidence="3 4">
    <name type="scientific">Camellia sinensis var. sinensis</name>
    <name type="common">China tea</name>
    <dbReference type="NCBI Taxonomy" id="542762"/>
    <lineage>
        <taxon>Eukaryota</taxon>
        <taxon>Viridiplantae</taxon>
        <taxon>Streptophyta</taxon>
        <taxon>Embryophyta</taxon>
        <taxon>Tracheophyta</taxon>
        <taxon>Spermatophyta</taxon>
        <taxon>Magnoliopsida</taxon>
        <taxon>eudicotyledons</taxon>
        <taxon>Gunneridae</taxon>
        <taxon>Pentapetalae</taxon>
        <taxon>asterids</taxon>
        <taxon>Ericales</taxon>
        <taxon>Theaceae</taxon>
        <taxon>Camellia</taxon>
    </lineage>
</organism>
<dbReference type="AlphaFoldDB" id="A0A4S4E9Q1"/>
<dbReference type="InterPro" id="IPR050168">
    <property type="entry name" value="AAA_ATPase_domain"/>
</dbReference>
<dbReference type="Pfam" id="PF17862">
    <property type="entry name" value="AAA_lid_3"/>
    <property type="match status" value="1"/>
</dbReference>
<dbReference type="InterPro" id="IPR041569">
    <property type="entry name" value="AAA_lid_3"/>
</dbReference>
<evidence type="ECO:0000256" key="1">
    <source>
        <dbReference type="SAM" id="SignalP"/>
    </source>
</evidence>
<dbReference type="Gene3D" id="1.10.8.60">
    <property type="match status" value="1"/>
</dbReference>
<dbReference type="EMBL" id="SDRB02006278">
    <property type="protein sequence ID" value="THG12863.1"/>
    <property type="molecule type" value="Genomic_DNA"/>
</dbReference>
<dbReference type="Proteomes" id="UP000306102">
    <property type="component" value="Unassembled WGS sequence"/>
</dbReference>
<evidence type="ECO:0000313" key="4">
    <source>
        <dbReference type="Proteomes" id="UP000306102"/>
    </source>
</evidence>
<reference evidence="3 4" key="1">
    <citation type="journal article" date="2018" name="Proc. Natl. Acad. Sci. U.S.A.">
        <title>Draft genome sequence of Camellia sinensis var. sinensis provides insights into the evolution of the tea genome and tea quality.</title>
        <authorList>
            <person name="Wei C."/>
            <person name="Yang H."/>
            <person name="Wang S."/>
            <person name="Zhao J."/>
            <person name="Liu C."/>
            <person name="Gao L."/>
            <person name="Xia E."/>
            <person name="Lu Y."/>
            <person name="Tai Y."/>
            <person name="She G."/>
            <person name="Sun J."/>
            <person name="Cao H."/>
            <person name="Tong W."/>
            <person name="Gao Q."/>
            <person name="Li Y."/>
            <person name="Deng W."/>
            <person name="Jiang X."/>
            <person name="Wang W."/>
            <person name="Chen Q."/>
            <person name="Zhang S."/>
            <person name="Li H."/>
            <person name="Wu J."/>
            <person name="Wang P."/>
            <person name="Li P."/>
            <person name="Shi C."/>
            <person name="Zheng F."/>
            <person name="Jian J."/>
            <person name="Huang B."/>
            <person name="Shan D."/>
            <person name="Shi M."/>
            <person name="Fang C."/>
            <person name="Yue Y."/>
            <person name="Li F."/>
            <person name="Li D."/>
            <person name="Wei S."/>
            <person name="Han B."/>
            <person name="Jiang C."/>
            <person name="Yin Y."/>
            <person name="Xia T."/>
            <person name="Zhang Z."/>
            <person name="Bennetzen J.L."/>
            <person name="Zhao S."/>
            <person name="Wan X."/>
        </authorList>
    </citation>
    <scope>NUCLEOTIDE SEQUENCE [LARGE SCALE GENOMIC DNA]</scope>
    <source>
        <strain evidence="4">cv. Shuchazao</strain>
        <tissue evidence="3">Leaf</tissue>
    </source>
</reference>
<protein>
    <recommendedName>
        <fullName evidence="2">AAA ATPase AAA+ lid domain-containing protein</fullName>
    </recommendedName>
</protein>
<evidence type="ECO:0000313" key="3">
    <source>
        <dbReference type="EMBL" id="THG12863.1"/>
    </source>
</evidence>
<evidence type="ECO:0000259" key="2">
    <source>
        <dbReference type="Pfam" id="PF17862"/>
    </source>
</evidence>
<sequence>MVFLVLILLLIGSDWETCDDHDEEEEMLMELPLASDVDLEAIAYVTEGFSGADLQALLSDAQLAAVHDLLDSAESDKPGKMPVITRSLLNSVASKARPSVSEAEKQRLYGIYNQFLDSKRSVAAQSREAKGKRATLA</sequence>
<dbReference type="GO" id="GO:0016558">
    <property type="term" value="P:protein import into peroxisome matrix"/>
    <property type="evidence" value="ECO:0007669"/>
    <property type="project" value="TreeGrafter"/>
</dbReference>
<comment type="caution">
    <text evidence="3">The sequence shown here is derived from an EMBL/GenBank/DDBJ whole genome shotgun (WGS) entry which is preliminary data.</text>
</comment>
<accession>A0A4S4E9Q1</accession>
<dbReference type="STRING" id="542762.A0A4S4E9Q1"/>
<feature type="chain" id="PRO_5020573625" description="AAA ATPase AAA+ lid domain-containing protein" evidence="1">
    <location>
        <begin position="21"/>
        <end position="137"/>
    </location>
</feature>
<feature type="signal peptide" evidence="1">
    <location>
        <begin position="1"/>
        <end position="20"/>
    </location>
</feature>
<dbReference type="PANTHER" id="PTHR23077:SF12">
    <property type="entry name" value="PEROXISOMAL ATPASE PEX1"/>
    <property type="match status" value="1"/>
</dbReference>
<dbReference type="PANTHER" id="PTHR23077">
    <property type="entry name" value="AAA-FAMILY ATPASE"/>
    <property type="match status" value="1"/>
</dbReference>
<name>A0A4S4E9Q1_CAMSN</name>
<dbReference type="GO" id="GO:0016887">
    <property type="term" value="F:ATP hydrolysis activity"/>
    <property type="evidence" value="ECO:0007669"/>
    <property type="project" value="TreeGrafter"/>
</dbReference>
<proteinExistence type="predicted"/>
<dbReference type="GO" id="GO:0005778">
    <property type="term" value="C:peroxisomal membrane"/>
    <property type="evidence" value="ECO:0007669"/>
    <property type="project" value="TreeGrafter"/>
</dbReference>
<dbReference type="GO" id="GO:0005829">
    <property type="term" value="C:cytosol"/>
    <property type="evidence" value="ECO:0007669"/>
    <property type="project" value="TreeGrafter"/>
</dbReference>
<feature type="domain" description="AAA ATPase AAA+ lid" evidence="2">
    <location>
        <begin position="36"/>
        <end position="74"/>
    </location>
</feature>